<dbReference type="PANTHER" id="PTHR33154:SF18">
    <property type="entry name" value="ARSENICAL RESISTANCE OPERON REPRESSOR"/>
    <property type="match status" value="1"/>
</dbReference>
<evidence type="ECO:0000259" key="4">
    <source>
        <dbReference type="PROSITE" id="PS50987"/>
    </source>
</evidence>
<dbReference type="NCBIfam" id="NF033788">
    <property type="entry name" value="HTH_metalloreg"/>
    <property type="match status" value="1"/>
</dbReference>
<dbReference type="InterPro" id="IPR001845">
    <property type="entry name" value="HTH_ArsR_DNA-bd_dom"/>
</dbReference>
<protein>
    <submittedName>
        <fullName evidence="5">Putative transcriptional regulator</fullName>
    </submittedName>
</protein>
<name>H5WWE0_9PSEU</name>
<evidence type="ECO:0000256" key="3">
    <source>
        <dbReference type="ARBA" id="ARBA00023163"/>
    </source>
</evidence>
<dbReference type="PANTHER" id="PTHR33154">
    <property type="entry name" value="TRANSCRIPTIONAL REGULATOR, ARSR FAMILY"/>
    <property type="match status" value="1"/>
</dbReference>
<dbReference type="PROSITE" id="PS50987">
    <property type="entry name" value="HTH_ARSR_2"/>
    <property type="match status" value="1"/>
</dbReference>
<dbReference type="Pfam" id="PF01022">
    <property type="entry name" value="HTH_5"/>
    <property type="match status" value="1"/>
</dbReference>
<dbReference type="Proteomes" id="UP000004926">
    <property type="component" value="Chromosome"/>
</dbReference>
<sequence>MYHPSLMSVTSDVLPVELLRLLADPLRARIVELLARESLCTCHLVEETGASQTNISNHLRLLRDAELVSTQPHGRYTYYRLRPQALRALADLLAGLADTAEEHAQLRRSCP</sequence>
<dbReference type="InterPro" id="IPR011991">
    <property type="entry name" value="ArsR-like_HTH"/>
</dbReference>
<dbReference type="eggNOG" id="COG0640">
    <property type="taxonomic scope" value="Bacteria"/>
</dbReference>
<evidence type="ECO:0000256" key="2">
    <source>
        <dbReference type="ARBA" id="ARBA00023125"/>
    </source>
</evidence>
<dbReference type="SMART" id="SM00418">
    <property type="entry name" value="HTH_ARSR"/>
    <property type="match status" value="1"/>
</dbReference>
<evidence type="ECO:0000256" key="1">
    <source>
        <dbReference type="ARBA" id="ARBA00023015"/>
    </source>
</evidence>
<keyword evidence="6" id="KW-1185">Reference proteome</keyword>
<keyword evidence="3" id="KW-0804">Transcription</keyword>
<dbReference type="AlphaFoldDB" id="H5WWE0"/>
<accession>H5WWE0</accession>
<dbReference type="InterPro" id="IPR036388">
    <property type="entry name" value="WH-like_DNA-bd_sf"/>
</dbReference>
<proteinExistence type="predicted"/>
<keyword evidence="1" id="KW-0805">Transcription regulation</keyword>
<dbReference type="EMBL" id="CM001439">
    <property type="protein sequence ID" value="EHR49424.1"/>
    <property type="molecule type" value="Genomic_DNA"/>
</dbReference>
<dbReference type="SUPFAM" id="SSF46785">
    <property type="entry name" value="Winged helix' DNA-binding domain"/>
    <property type="match status" value="1"/>
</dbReference>
<evidence type="ECO:0000313" key="5">
    <source>
        <dbReference type="EMBL" id="EHR49424.1"/>
    </source>
</evidence>
<dbReference type="HOGENOM" id="CLU_097806_3_2_11"/>
<feature type="domain" description="HTH arsR-type" evidence="4">
    <location>
        <begin position="7"/>
        <end position="101"/>
    </location>
</feature>
<dbReference type="InterPro" id="IPR051081">
    <property type="entry name" value="HTH_MetalResp_TranReg"/>
</dbReference>
<reference evidence="5 6" key="1">
    <citation type="journal article" date="2012" name="Stand. Genomic Sci.">
        <title>Genome sequence of the ocean sediment bacterium Saccharomonospora marina type strain (XMU15(T)).</title>
        <authorList>
            <person name="Klenk H.P."/>
            <person name="Lu M."/>
            <person name="Lucas S."/>
            <person name="Lapidus A."/>
            <person name="Copeland A."/>
            <person name="Pitluck S."/>
            <person name="Goodwin L.A."/>
            <person name="Han C."/>
            <person name="Tapia R."/>
            <person name="Brambilla E.M."/>
            <person name="Potter G."/>
            <person name="Land M."/>
            <person name="Ivanova N."/>
            <person name="Rohde M."/>
            <person name="Goker M."/>
            <person name="Detter J.C."/>
            <person name="Li W.J."/>
            <person name="Kyrpides N.C."/>
            <person name="Woyke T."/>
        </authorList>
    </citation>
    <scope>NUCLEOTIDE SEQUENCE [LARGE SCALE GENOMIC DNA]</scope>
    <source>
        <strain evidence="5 6">XMU15</strain>
    </source>
</reference>
<dbReference type="InterPro" id="IPR036390">
    <property type="entry name" value="WH_DNA-bd_sf"/>
</dbReference>
<organism evidence="5 6">
    <name type="scientific">Saccharomonospora marina XMU15</name>
    <dbReference type="NCBI Taxonomy" id="882083"/>
    <lineage>
        <taxon>Bacteria</taxon>
        <taxon>Bacillati</taxon>
        <taxon>Actinomycetota</taxon>
        <taxon>Actinomycetes</taxon>
        <taxon>Pseudonocardiales</taxon>
        <taxon>Pseudonocardiaceae</taxon>
        <taxon>Saccharomonospora</taxon>
    </lineage>
</organism>
<dbReference type="OrthoDB" id="3628427at2"/>
<dbReference type="Gene3D" id="1.10.10.10">
    <property type="entry name" value="Winged helix-like DNA-binding domain superfamily/Winged helix DNA-binding domain"/>
    <property type="match status" value="1"/>
</dbReference>
<dbReference type="CDD" id="cd00090">
    <property type="entry name" value="HTH_ARSR"/>
    <property type="match status" value="1"/>
</dbReference>
<dbReference type="GO" id="GO:0003700">
    <property type="term" value="F:DNA-binding transcription factor activity"/>
    <property type="evidence" value="ECO:0007669"/>
    <property type="project" value="InterPro"/>
</dbReference>
<dbReference type="PRINTS" id="PR00778">
    <property type="entry name" value="HTHARSR"/>
</dbReference>
<gene>
    <name evidence="5" type="ORF">SacmaDRAFT_1141</name>
</gene>
<dbReference type="STRING" id="882083.SacmaDRAFT_1141"/>
<keyword evidence="2" id="KW-0238">DNA-binding</keyword>
<evidence type="ECO:0000313" key="6">
    <source>
        <dbReference type="Proteomes" id="UP000004926"/>
    </source>
</evidence>
<dbReference type="GO" id="GO:0003677">
    <property type="term" value="F:DNA binding"/>
    <property type="evidence" value="ECO:0007669"/>
    <property type="project" value="UniProtKB-KW"/>
</dbReference>